<evidence type="ECO:0000256" key="6">
    <source>
        <dbReference type="ARBA" id="ARBA00038219"/>
    </source>
</evidence>
<evidence type="ECO:0000256" key="7">
    <source>
        <dbReference type="SAM" id="MobiDB-lite"/>
    </source>
</evidence>
<evidence type="ECO:0000256" key="5">
    <source>
        <dbReference type="ARBA" id="ARBA00022737"/>
    </source>
</evidence>
<feature type="chain" id="PRO_5034331633" description="Cell wall mannoprotein PIR1-like C-terminal domain-containing protein" evidence="8">
    <location>
        <begin position="17"/>
        <end position="341"/>
    </location>
</feature>
<evidence type="ECO:0000259" key="9">
    <source>
        <dbReference type="Pfam" id="PF22799"/>
    </source>
</evidence>
<dbReference type="PANTHER" id="PTHR47254">
    <property type="entry name" value="CELL WALL MANNOPROTEIN CIS3-RELATED"/>
    <property type="match status" value="1"/>
</dbReference>
<evidence type="ECO:0000256" key="3">
    <source>
        <dbReference type="ARBA" id="ARBA00022525"/>
    </source>
</evidence>
<feature type="compositionally biased region" description="Polar residues" evidence="7">
    <location>
        <begin position="178"/>
        <end position="201"/>
    </location>
</feature>
<dbReference type="OrthoDB" id="5415592at2759"/>
<proteinExistence type="inferred from homology"/>
<evidence type="ECO:0000256" key="4">
    <source>
        <dbReference type="ARBA" id="ARBA00022729"/>
    </source>
</evidence>
<comment type="subcellular location">
    <subcellularLocation>
        <location evidence="1">Secreted</location>
        <location evidence="1">Cell wall</location>
    </subcellularLocation>
</comment>
<evidence type="ECO:0000313" key="10">
    <source>
        <dbReference type="EMBL" id="OCK81574.1"/>
    </source>
</evidence>
<dbReference type="GO" id="GO:0005199">
    <property type="term" value="F:structural constituent of cell wall"/>
    <property type="evidence" value="ECO:0007669"/>
    <property type="project" value="InterPro"/>
</dbReference>
<dbReference type="EMBL" id="KV744916">
    <property type="protein sequence ID" value="OCK81574.1"/>
    <property type="molecule type" value="Genomic_DNA"/>
</dbReference>
<sequence length="341" mass="34733">MRSTLALFVVAVSALAKPMPQGVTSAISPETVAPEGCSPSYPGPFEVTVVDATSSFADKRDVEKRQEASILTLRLSGGVLTDQEGRTGYIASNRQFQFDGPPQAGAIYTSGFSICANNSLALGGDSIFYQCYSGGFYNLYDRSWAPQCSPIRIEAMGGGASSVDITELADGQPGGSTVLPSVSEQSDGQPIVTQPTASRPQRPTALPVTQLIDGQPQGPTAVPVTRLTSGQPRLPTGIPLTRITEVQPQVPTGVPVTQITDGQPQVPTGAPVTGQSGGRPVATSPGGVLVSVIPDGQPQAPAATGNASITASPPAEFTGAASTPIYGLGAVAAGLMGATRV</sequence>
<feature type="domain" description="Cell wall mannoprotein PIR1-like C-terminal" evidence="9">
    <location>
        <begin position="78"/>
        <end position="151"/>
    </location>
</feature>
<feature type="region of interest" description="Disordered" evidence="7">
    <location>
        <begin position="171"/>
        <end position="202"/>
    </location>
</feature>
<gene>
    <name evidence="10" type="ORF">K432DRAFT_424851</name>
</gene>
<evidence type="ECO:0000256" key="2">
    <source>
        <dbReference type="ARBA" id="ARBA00022512"/>
    </source>
</evidence>
<accession>A0A8E2JGX7</accession>
<dbReference type="Proteomes" id="UP000250266">
    <property type="component" value="Unassembled WGS sequence"/>
</dbReference>
<reference evidence="10 11" key="1">
    <citation type="journal article" date="2016" name="Nat. Commun.">
        <title>Ectomycorrhizal ecology is imprinted in the genome of the dominant symbiotic fungus Cenococcum geophilum.</title>
        <authorList>
            <consortium name="DOE Joint Genome Institute"/>
            <person name="Peter M."/>
            <person name="Kohler A."/>
            <person name="Ohm R.A."/>
            <person name="Kuo A."/>
            <person name="Krutzmann J."/>
            <person name="Morin E."/>
            <person name="Arend M."/>
            <person name="Barry K.W."/>
            <person name="Binder M."/>
            <person name="Choi C."/>
            <person name="Clum A."/>
            <person name="Copeland A."/>
            <person name="Grisel N."/>
            <person name="Haridas S."/>
            <person name="Kipfer T."/>
            <person name="LaButti K."/>
            <person name="Lindquist E."/>
            <person name="Lipzen A."/>
            <person name="Maire R."/>
            <person name="Meier B."/>
            <person name="Mihaltcheva S."/>
            <person name="Molinier V."/>
            <person name="Murat C."/>
            <person name="Poggeler S."/>
            <person name="Quandt C.A."/>
            <person name="Sperisen C."/>
            <person name="Tritt A."/>
            <person name="Tisserant E."/>
            <person name="Crous P.W."/>
            <person name="Henrissat B."/>
            <person name="Nehls U."/>
            <person name="Egli S."/>
            <person name="Spatafora J.W."/>
            <person name="Grigoriev I.V."/>
            <person name="Martin F.M."/>
        </authorList>
    </citation>
    <scope>NUCLEOTIDE SEQUENCE [LARGE SCALE GENOMIC DNA]</scope>
    <source>
        <strain evidence="10 11">CBS 459.81</strain>
    </source>
</reference>
<feature type="region of interest" description="Disordered" evidence="7">
    <location>
        <begin position="257"/>
        <end position="281"/>
    </location>
</feature>
<dbReference type="GO" id="GO:0009277">
    <property type="term" value="C:fungal-type cell wall"/>
    <property type="evidence" value="ECO:0007669"/>
    <property type="project" value="TreeGrafter"/>
</dbReference>
<dbReference type="Pfam" id="PF22799">
    <property type="entry name" value="PIR1-like_C"/>
    <property type="match status" value="1"/>
</dbReference>
<evidence type="ECO:0000256" key="8">
    <source>
        <dbReference type="SAM" id="SignalP"/>
    </source>
</evidence>
<evidence type="ECO:0000256" key="1">
    <source>
        <dbReference type="ARBA" id="ARBA00004191"/>
    </source>
</evidence>
<keyword evidence="11" id="KW-1185">Reference proteome</keyword>
<comment type="similarity">
    <text evidence="6">Belongs to the PIR protein family.</text>
</comment>
<name>A0A8E2JGX7_9PEZI</name>
<protein>
    <recommendedName>
        <fullName evidence="9">Cell wall mannoprotein PIR1-like C-terminal domain-containing protein</fullName>
    </recommendedName>
</protein>
<keyword evidence="5" id="KW-0677">Repeat</keyword>
<keyword evidence="2" id="KW-0134">Cell wall</keyword>
<dbReference type="Pfam" id="PF00399">
    <property type="entry name" value="PIR"/>
    <property type="match status" value="1"/>
</dbReference>
<dbReference type="AlphaFoldDB" id="A0A8E2JGX7"/>
<dbReference type="InterPro" id="IPR054508">
    <property type="entry name" value="PIR1-like_C"/>
</dbReference>
<dbReference type="GO" id="GO:0031505">
    <property type="term" value="P:fungal-type cell wall organization"/>
    <property type="evidence" value="ECO:0007669"/>
    <property type="project" value="UniProtKB-ARBA"/>
</dbReference>
<dbReference type="InterPro" id="IPR000420">
    <property type="entry name" value="Yeast_PIR_rpt"/>
</dbReference>
<dbReference type="PANTHER" id="PTHR47254:SF1">
    <property type="entry name" value="CELL WALL MANNOPROTEIN CIS3-RELATED"/>
    <property type="match status" value="1"/>
</dbReference>
<keyword evidence="3" id="KW-0964">Secreted</keyword>
<feature type="signal peptide" evidence="8">
    <location>
        <begin position="1"/>
        <end position="16"/>
    </location>
</feature>
<keyword evidence="4 8" id="KW-0732">Signal</keyword>
<dbReference type="InterPro" id="IPR051153">
    <property type="entry name" value="Yeast_CWMannoprotein_PIR"/>
</dbReference>
<evidence type="ECO:0000313" key="11">
    <source>
        <dbReference type="Proteomes" id="UP000250266"/>
    </source>
</evidence>
<organism evidence="10 11">
    <name type="scientific">Lepidopterella palustris CBS 459.81</name>
    <dbReference type="NCBI Taxonomy" id="1314670"/>
    <lineage>
        <taxon>Eukaryota</taxon>
        <taxon>Fungi</taxon>
        <taxon>Dikarya</taxon>
        <taxon>Ascomycota</taxon>
        <taxon>Pezizomycotina</taxon>
        <taxon>Dothideomycetes</taxon>
        <taxon>Pleosporomycetidae</taxon>
        <taxon>Mytilinidiales</taxon>
        <taxon>Argynnaceae</taxon>
        <taxon>Lepidopterella</taxon>
    </lineage>
</organism>